<comment type="caution">
    <text evidence="1">The sequence shown here is derived from an EMBL/GenBank/DDBJ whole genome shotgun (WGS) entry which is preliminary data.</text>
</comment>
<organism evidence="1 2">
    <name type="scientific">Moheibacter lacus</name>
    <dbReference type="NCBI Taxonomy" id="2745851"/>
    <lineage>
        <taxon>Bacteria</taxon>
        <taxon>Pseudomonadati</taxon>
        <taxon>Bacteroidota</taxon>
        <taxon>Flavobacteriia</taxon>
        <taxon>Flavobacteriales</taxon>
        <taxon>Weeksellaceae</taxon>
        <taxon>Moheibacter</taxon>
    </lineage>
</organism>
<dbReference type="Pfam" id="PF13279">
    <property type="entry name" value="4HBT_2"/>
    <property type="match status" value="1"/>
</dbReference>
<dbReference type="CDD" id="cd00586">
    <property type="entry name" value="4HBT"/>
    <property type="match status" value="1"/>
</dbReference>
<gene>
    <name evidence="1" type="ORF">HU137_03675</name>
</gene>
<name>A0A838ZHZ2_9FLAO</name>
<sequence length="127" mass="15539">MLIHEKEILITEEFIDQNNHVNNVQFVHWVEMMAAEHWDLWKHKSQYAENVWFLVDHHIQYKQQVYLGENLLVRTYPENPEGIRQPRKVEFYKDGKLVVDSRTQWIMIHPENEKIVRIESDWLESLK</sequence>
<reference evidence="1 2" key="1">
    <citation type="submission" date="2020-07" db="EMBL/GenBank/DDBJ databases">
        <title>Moheibacter lacus sp. nov., a member of the family Flavobacteriaceae isolated from freshwater lake sediment.</title>
        <authorList>
            <person name="Liu Y."/>
        </authorList>
    </citation>
    <scope>NUCLEOTIDE SEQUENCE [LARGE SCALE GENOMIC DNA]</scope>
    <source>
        <strain evidence="1 2">BDHS18</strain>
    </source>
</reference>
<evidence type="ECO:0000313" key="2">
    <source>
        <dbReference type="Proteomes" id="UP000552241"/>
    </source>
</evidence>
<dbReference type="Proteomes" id="UP000552241">
    <property type="component" value="Unassembled WGS sequence"/>
</dbReference>
<dbReference type="EMBL" id="JACDZE010000001">
    <property type="protein sequence ID" value="MBA5628868.1"/>
    <property type="molecule type" value="Genomic_DNA"/>
</dbReference>
<keyword evidence="2" id="KW-1185">Reference proteome</keyword>
<evidence type="ECO:0000313" key="1">
    <source>
        <dbReference type="EMBL" id="MBA5628868.1"/>
    </source>
</evidence>
<dbReference type="AlphaFoldDB" id="A0A838ZHZ2"/>
<dbReference type="SUPFAM" id="SSF54637">
    <property type="entry name" value="Thioesterase/thiol ester dehydrase-isomerase"/>
    <property type="match status" value="1"/>
</dbReference>
<proteinExistence type="predicted"/>
<dbReference type="RefSeq" id="WP_182042449.1">
    <property type="nucleotide sequence ID" value="NZ_JACDZE010000001.1"/>
</dbReference>
<protein>
    <submittedName>
        <fullName evidence="1">Acyl-CoA thioesterase</fullName>
    </submittedName>
</protein>
<accession>A0A838ZHZ2</accession>
<dbReference type="InterPro" id="IPR029069">
    <property type="entry name" value="HotDog_dom_sf"/>
</dbReference>
<dbReference type="Gene3D" id="3.10.129.10">
    <property type="entry name" value="Hotdog Thioesterase"/>
    <property type="match status" value="1"/>
</dbReference>